<comment type="caution">
    <text evidence="8">The sequence shown here is derived from an EMBL/GenBank/DDBJ whole genome shotgun (WGS) entry which is preliminary data.</text>
</comment>
<evidence type="ECO:0000256" key="2">
    <source>
        <dbReference type="ARBA" id="ARBA00022692"/>
    </source>
</evidence>
<evidence type="ECO:0000259" key="7">
    <source>
        <dbReference type="PROSITE" id="PS50262"/>
    </source>
</evidence>
<dbReference type="SUPFAM" id="SSF81321">
    <property type="entry name" value="Family A G protein-coupled receptor-like"/>
    <property type="match status" value="1"/>
</dbReference>
<organism evidence="8 9">
    <name type="scientific">Patella caerulea</name>
    <name type="common">Rayed Mediterranean limpet</name>
    <dbReference type="NCBI Taxonomy" id="87958"/>
    <lineage>
        <taxon>Eukaryota</taxon>
        <taxon>Metazoa</taxon>
        <taxon>Spiralia</taxon>
        <taxon>Lophotrochozoa</taxon>
        <taxon>Mollusca</taxon>
        <taxon>Gastropoda</taxon>
        <taxon>Patellogastropoda</taxon>
        <taxon>Patelloidea</taxon>
        <taxon>Patellidae</taxon>
        <taxon>Patella</taxon>
    </lineage>
</organism>
<feature type="compositionally biased region" description="Basic and acidic residues" evidence="5">
    <location>
        <begin position="742"/>
        <end position="751"/>
    </location>
</feature>
<keyword evidence="2 6" id="KW-0812">Transmembrane</keyword>
<feature type="transmembrane region" description="Helical" evidence="6">
    <location>
        <begin position="272"/>
        <end position="291"/>
    </location>
</feature>
<evidence type="ECO:0000256" key="1">
    <source>
        <dbReference type="ARBA" id="ARBA00004370"/>
    </source>
</evidence>
<feature type="transmembrane region" description="Helical" evidence="6">
    <location>
        <begin position="233"/>
        <end position="252"/>
    </location>
</feature>
<keyword evidence="3 6" id="KW-1133">Transmembrane helix</keyword>
<dbReference type="EMBL" id="JAZGQO010000010">
    <property type="protein sequence ID" value="KAK6175657.1"/>
    <property type="molecule type" value="Genomic_DNA"/>
</dbReference>
<keyword evidence="9" id="KW-1185">Reference proteome</keyword>
<accession>A0AAN8JDU1</accession>
<gene>
    <name evidence="8" type="ORF">SNE40_014065</name>
</gene>
<feature type="compositionally biased region" description="Basic and acidic residues" evidence="5">
    <location>
        <begin position="442"/>
        <end position="455"/>
    </location>
</feature>
<sequence length="821" mass="91999">MPSVAQLIIWIVLSPIALITCIACIVIIAHYKPYYHGTDISLFSIFISMSLRVVIVILLPAVMQLANLGWTLHLCNFYVWAFIALHIAELLSFVTASIHWMSIPRSSTKKKIYNSSKYVKIVISLVWFFAIVIGIVPVIEWSENFQGFGECRFLPYNLGTGFSVFFIIINVFSFTMSLICTCDTMVLFSSMKRVATNKYQAGRFYLPSSASVAKTASQTVHAKYNELNFSSDLCRLVVILIICAFTIIHIPFTVIEFYQLVDNPDREILEIIILWLILIEALILPHLLWIVSKRYRHALVYTWKVHILRDITAQEEDPSACTLQSYTRKIRDVDGKTVRITTKTNGRNTILPHKDHVYANGDTTKMNGYNTNAVRNNESTVNRNGRPSNIVITDIDDGMTVATNNGSANAVVNTTMVKNCNETPQKDPTSPTMSTLSTPSHADLERSASSNSRKEWKEQMRRKHLPAIFVNEAFDDDQTALPRDEKNEFYMSSDYHPDYLTNSLPRSVIKTHESESEGASNQYDDDDIDHILELDKDKSSTSEQCMILDISDDESSIRDSSIQGDNKDPLKEAMVADLNDIFLEDKDNPNPSICSESPKFLKPEDMAFDSSDKSVTIEPYAAARRPPWMDVEEETTSFQSSQPSTDKHVNSTDPFQNDIDRGFEEALAAGYASSMAGYSTMALGFDSIKEESEETNSQDDPYSPFKTQAVNGFNSRSSSQTSSENPFDSVPMSLPPSTTKSFDSKDLDEHYSPPLTNGYGDSVSSFKPASPPEVKTQLSRDRRSLDSQSSVTSQEVANISKAALIKQEQINGSATNTTAYF</sequence>
<feature type="region of interest" description="Disordered" evidence="5">
    <location>
        <begin position="628"/>
        <end position="657"/>
    </location>
</feature>
<feature type="transmembrane region" description="Helical" evidence="6">
    <location>
        <begin position="40"/>
        <end position="65"/>
    </location>
</feature>
<feature type="region of interest" description="Disordered" evidence="5">
    <location>
        <begin position="689"/>
        <end position="795"/>
    </location>
</feature>
<feature type="compositionally biased region" description="Low complexity" evidence="5">
    <location>
        <begin position="428"/>
        <end position="440"/>
    </location>
</feature>
<reference evidence="8 9" key="1">
    <citation type="submission" date="2024-01" db="EMBL/GenBank/DDBJ databases">
        <title>The genome of the rayed Mediterranean limpet Patella caerulea (Linnaeus, 1758).</title>
        <authorList>
            <person name="Anh-Thu Weber A."/>
            <person name="Halstead-Nussloch G."/>
        </authorList>
    </citation>
    <scope>NUCLEOTIDE SEQUENCE [LARGE SCALE GENOMIC DNA]</scope>
    <source>
        <strain evidence="8">AATW-2023a</strain>
        <tissue evidence="8">Whole specimen</tissue>
    </source>
</reference>
<evidence type="ECO:0000256" key="3">
    <source>
        <dbReference type="ARBA" id="ARBA00022989"/>
    </source>
</evidence>
<dbReference type="AlphaFoldDB" id="A0AAN8JDU1"/>
<evidence type="ECO:0000313" key="8">
    <source>
        <dbReference type="EMBL" id="KAK6175657.1"/>
    </source>
</evidence>
<dbReference type="PRINTS" id="PR01991">
    <property type="entry name" value="GPR153GPR162"/>
</dbReference>
<name>A0AAN8JDU1_PATCE</name>
<dbReference type="GO" id="GO:0004930">
    <property type="term" value="F:G protein-coupled receptor activity"/>
    <property type="evidence" value="ECO:0007669"/>
    <property type="project" value="InterPro"/>
</dbReference>
<feature type="transmembrane region" description="Helical" evidence="6">
    <location>
        <begin position="77"/>
        <end position="100"/>
    </location>
</feature>
<evidence type="ECO:0000256" key="5">
    <source>
        <dbReference type="SAM" id="MobiDB-lite"/>
    </source>
</evidence>
<protein>
    <recommendedName>
        <fullName evidence="7">G-protein coupled receptors family 1 profile domain-containing protein</fullName>
    </recommendedName>
</protein>
<evidence type="ECO:0000256" key="4">
    <source>
        <dbReference type="ARBA" id="ARBA00023136"/>
    </source>
</evidence>
<evidence type="ECO:0000256" key="6">
    <source>
        <dbReference type="SAM" id="Phobius"/>
    </source>
</evidence>
<evidence type="ECO:0000313" key="9">
    <source>
        <dbReference type="Proteomes" id="UP001347796"/>
    </source>
</evidence>
<comment type="subcellular location">
    <subcellularLocation>
        <location evidence="1">Membrane</location>
    </subcellularLocation>
</comment>
<dbReference type="PANTHER" id="PTHR16518:SF4">
    <property type="entry name" value="G-PROTEIN COUPLED RECEPTOR 153 ISOFORM X1-RELATED"/>
    <property type="match status" value="1"/>
</dbReference>
<proteinExistence type="predicted"/>
<dbReference type="InterPro" id="IPR022347">
    <property type="entry name" value="GCR_153/162"/>
</dbReference>
<dbReference type="PROSITE" id="PS50262">
    <property type="entry name" value="G_PROTEIN_RECEP_F1_2"/>
    <property type="match status" value="1"/>
</dbReference>
<feature type="transmembrane region" description="Helical" evidence="6">
    <location>
        <begin position="162"/>
        <end position="188"/>
    </location>
</feature>
<keyword evidence="4 6" id="KW-0472">Membrane</keyword>
<dbReference type="Proteomes" id="UP001347796">
    <property type="component" value="Unassembled WGS sequence"/>
</dbReference>
<dbReference type="InterPro" id="IPR017452">
    <property type="entry name" value="GPCR_Rhodpsn_7TM"/>
</dbReference>
<feature type="domain" description="G-protein coupled receptors family 1 profile" evidence="7">
    <location>
        <begin position="20"/>
        <end position="288"/>
    </location>
</feature>
<dbReference type="Gene3D" id="1.20.1070.10">
    <property type="entry name" value="Rhodopsin 7-helix transmembrane proteins"/>
    <property type="match status" value="1"/>
</dbReference>
<feature type="region of interest" description="Disordered" evidence="5">
    <location>
        <begin position="420"/>
        <end position="455"/>
    </location>
</feature>
<dbReference type="PANTHER" id="PTHR16518">
    <property type="entry name" value="G-PROTEIN COUPLED RECEPTOR 153, 162"/>
    <property type="match status" value="1"/>
</dbReference>
<feature type="transmembrane region" description="Helical" evidence="6">
    <location>
        <begin position="121"/>
        <end position="142"/>
    </location>
</feature>
<feature type="compositionally biased region" description="Polar residues" evidence="5">
    <location>
        <begin position="705"/>
        <end position="714"/>
    </location>
</feature>
<dbReference type="GO" id="GO:0016020">
    <property type="term" value="C:membrane"/>
    <property type="evidence" value="ECO:0007669"/>
    <property type="project" value="UniProtKB-SubCell"/>
</dbReference>
<feature type="transmembrane region" description="Helical" evidence="6">
    <location>
        <begin position="6"/>
        <end position="28"/>
    </location>
</feature>